<sequence>MSSRRQDLPSRRPTGSRPLQKRLFSFDSDKSSIKSARAPSGGSTQEPINEEAQQHVRIPSKASTLQLLMQSDSKEDPFTDGRKWTEEPLVESPIPLSAGESDQVALPPPASSPGIQKGSFSPKLISSLKSSTGHKSHKSQTGERSDSVPTRTPSKVRWEQLRQHVVPAVAPRPSSPSPSVIQTSVSSPARPQTPKPSRLARLGFRHVVEHVREAAIDDSRRFSDDIFRVCWSARAPEAPRVPRHEREATIGTIGSTLYLPFMSTSTLPPSAASSTTTFAQTSQKPHEPRRPQSMASLRQTTSPVVSLHDVILRYASRNPSYLPHESLVLSTLLIPFLTDEAGSSVDEDRWLAVETFEVAVKTWRPASYELDVGRCLWCCNAASTSPVNQNRILGVLASLLCPRAGPFEFRSHHVFLSLVQALFTVLISIRQLTSQNSELTIVTDLISQIRAGSCGSLAAYFADEEIDGTPVAVSGFDESEVRDALVAEAVVRCMENSPDSISRWILHQILEGFWSSTEPSSVSPLLASIQTRKMVAFAHASARLLSATFADRAGRSEDAHMILRILNTRMVTEVSFIVGKRAADARRTVIRLALELLSATDVHDVQASAADAITQLYRSDTQWQSAFEKTIQTLISDSTWPEILTTLQICFKQLTEDVRKPIFASASASLNDRLVADSPPYPCAPLSDLLNEVSQMYPQLFYKPLFACAASTKDLSVVNHLEVLMSISTFLPDFWTRDPEMMLVALMKDVGKSTGGEDGLAWGKARLGQTALLLELIARVRSLPRPDQDHNENSTLIAAARFFSVLEMRLGVMIEAKERTSLIPQSHRVLFIVLFKEIRMLIKLLKRSPWCGSTVSWLLQSHVGAVAEAGGMNLAVDEDAIEEVTEHLAKLNAVYIAAQEDHHASHQRRSTMFLFSSSTDNGDSAERNTGATALYATRTQIIATLPRSVTPCALELLVIISASLTIDDYQRLGPFLWTHCLGSAIAEATNSACFLIMHCVEKSPSVILNVVKSDLCSEDDHVKLNAVQRLSLLINLRYQVLSQAYLLDRNRRRPFRFARDPLPFVATDVGSSLYVREEEDEDDVKGSMPLELRRRLSEVGWMEDKKPADQKREWVQTPLQLLPSHQNDRFSSGVERFASSPSASPTSTPTKPRSNSDAPEPTLFRRSSDPTSRGLRRRAVFAPSLAALFPHMATLVFDPHFAVASSARECVLDLMRNDPALLIRPIFDLLANDDLGPAFTAMRAMLHIRATLPPATTHYSFNHLTGYLKLVARESTTSDPLRGFGHAATILSKLVTQVSEMSIREIRRAKVEIFLIPSGSLWFPSSAPAGPMFPRTFQPSRNPFEFSPSLISMTMIRLSQNMLFLAMLKRHPHDVQLIRKSMSRLVLPSLDPHTDHRALDVTDFIPRKLSAQDGGSSPDATLVALSLTLSRSYLLLVAQIFRSMSRHLSDRSELAVFIDGLNRILLAHGNDIGIVSQAMIALMVASTRFRRLFTSGGGYPLFMPMVAKVYSEQEHHLGIRHAIEYATNRFYALHQEVFLFQTLEVVAHVIQSCGSDADWIARNVYDLLSSLHKTASQLGADAAGIRNSNRTQEREALLITTAEEKPQTFLASIRRNGSHDKEQVVIDLPDEYETKPLDIENLVRLLLTVIAHDPTILRAEHFLRFLHLLTPFFYDASKTARAVLRDGIDALGVIIMRAVAKSKHSDTSSASPVDANLGSSSEESYVVNQLHNKSKTPSDVMAMRLEYLWLVCAFLRTGGQLNTSTPQKIFDVVKLLLREAAHSSGQVANFLAEYTELSLVKSNHPNIKEALALLGNLAPIMSAYASAVNFAGVYKAISHLCEDPAYVNDLSFTSLIVTQICRTGLEAYELKSSEGNPSPPSDNAPLVDLLAHAALFRGADIIAEIENRSPSYRFLTGIVFPFVLILNTASTALSGGQQSDAWHRNARAGAWMRLLSYTMTASQKRSQSRPSSSSPERSKSQGKRRSGSSKEHMMTLVASLQVLKIIIIRAEDELSTSLPGIWSRIGAFLKSLLAEGDARFALSPQDQSAPPSPVHSPRTSTTSFDPFDLHDSPFAASASFAIHPSSTTFSNPRVVDYSLWSLLELFCLCRNPLMIQLRVLMQEKVLLLDEDIRAHQSGPSRPRSRRASSSMFTKPRRRLSSVHSGMSSIPSSPLLGVSQSVAAELSLQPLDLNPRTPGFQGSPTSSPSGPVPRIVHLGPVHPSSMINFTDRRSMSPSGGIGSGVRQLTKSATVKSPSLVRATYRRIRLVQTCMGYDLLLPMPSNSGDEETFNGMKAWTKREAIEAVIQETKELSEEFADTWREVEDDVVVIDPDESVTF</sequence>
<dbReference type="Proteomes" id="UP000790709">
    <property type="component" value="Unassembled WGS sequence"/>
</dbReference>
<dbReference type="EMBL" id="MU266452">
    <property type="protein sequence ID" value="KAH7923448.1"/>
    <property type="molecule type" value="Genomic_DNA"/>
</dbReference>
<evidence type="ECO:0000313" key="1">
    <source>
        <dbReference type="EMBL" id="KAH7923448.1"/>
    </source>
</evidence>
<proteinExistence type="predicted"/>
<organism evidence="1 2">
    <name type="scientific">Leucogyrophana mollusca</name>
    <dbReference type="NCBI Taxonomy" id="85980"/>
    <lineage>
        <taxon>Eukaryota</taxon>
        <taxon>Fungi</taxon>
        <taxon>Dikarya</taxon>
        <taxon>Basidiomycota</taxon>
        <taxon>Agaricomycotina</taxon>
        <taxon>Agaricomycetes</taxon>
        <taxon>Agaricomycetidae</taxon>
        <taxon>Boletales</taxon>
        <taxon>Boletales incertae sedis</taxon>
        <taxon>Leucogyrophana</taxon>
    </lineage>
</organism>
<accession>A0ACB8BDX1</accession>
<comment type="caution">
    <text evidence="1">The sequence shown here is derived from an EMBL/GenBank/DDBJ whole genome shotgun (WGS) entry which is preliminary data.</text>
</comment>
<evidence type="ECO:0000313" key="2">
    <source>
        <dbReference type="Proteomes" id="UP000790709"/>
    </source>
</evidence>
<reference evidence="1" key="1">
    <citation type="journal article" date="2021" name="New Phytol.">
        <title>Evolutionary innovations through gain and loss of genes in the ectomycorrhizal Boletales.</title>
        <authorList>
            <person name="Wu G."/>
            <person name="Miyauchi S."/>
            <person name="Morin E."/>
            <person name="Kuo A."/>
            <person name="Drula E."/>
            <person name="Varga T."/>
            <person name="Kohler A."/>
            <person name="Feng B."/>
            <person name="Cao Y."/>
            <person name="Lipzen A."/>
            <person name="Daum C."/>
            <person name="Hundley H."/>
            <person name="Pangilinan J."/>
            <person name="Johnson J."/>
            <person name="Barry K."/>
            <person name="LaButti K."/>
            <person name="Ng V."/>
            <person name="Ahrendt S."/>
            <person name="Min B."/>
            <person name="Choi I.G."/>
            <person name="Park H."/>
            <person name="Plett J.M."/>
            <person name="Magnuson J."/>
            <person name="Spatafora J.W."/>
            <person name="Nagy L.G."/>
            <person name="Henrissat B."/>
            <person name="Grigoriev I.V."/>
            <person name="Yang Z.L."/>
            <person name="Xu J."/>
            <person name="Martin F.M."/>
        </authorList>
    </citation>
    <scope>NUCLEOTIDE SEQUENCE</scope>
    <source>
        <strain evidence="1">KUC20120723A-06</strain>
    </source>
</reference>
<name>A0ACB8BDX1_9AGAM</name>
<protein>
    <submittedName>
        <fullName evidence="1">Uncharacterized protein</fullName>
    </submittedName>
</protein>
<gene>
    <name evidence="1" type="ORF">BV22DRAFT_1015390</name>
</gene>
<keyword evidence="2" id="KW-1185">Reference proteome</keyword>